<dbReference type="AlphaFoldDB" id="A0AA40DX13"/>
<dbReference type="InterPro" id="IPR027974">
    <property type="entry name" value="DUF4470"/>
</dbReference>
<reference evidence="2" key="1">
    <citation type="submission" date="2023-06" db="EMBL/GenBank/DDBJ databases">
        <title>Genome-scale phylogeny and comparative genomics of the fungal order Sordariales.</title>
        <authorList>
            <consortium name="Lawrence Berkeley National Laboratory"/>
            <person name="Hensen N."/>
            <person name="Bonometti L."/>
            <person name="Westerberg I."/>
            <person name="Brannstrom I.O."/>
            <person name="Guillou S."/>
            <person name="Cros-Aarteil S."/>
            <person name="Calhoun S."/>
            <person name="Haridas S."/>
            <person name="Kuo A."/>
            <person name="Mondo S."/>
            <person name="Pangilinan J."/>
            <person name="Riley R."/>
            <person name="Labutti K."/>
            <person name="Andreopoulos B."/>
            <person name="Lipzen A."/>
            <person name="Chen C."/>
            <person name="Yanf M."/>
            <person name="Daum C."/>
            <person name="Ng V."/>
            <person name="Clum A."/>
            <person name="Steindorff A."/>
            <person name="Ohm R."/>
            <person name="Martin F."/>
            <person name="Silar P."/>
            <person name="Natvig D."/>
            <person name="Lalanne C."/>
            <person name="Gautier V."/>
            <person name="Ament-Velasquez S.L."/>
            <person name="Kruys A."/>
            <person name="Hutchinson M.I."/>
            <person name="Powell A.J."/>
            <person name="Barry K."/>
            <person name="Miller A.N."/>
            <person name="Grigoriev I.V."/>
            <person name="Debuchy R."/>
            <person name="Gladieux P."/>
            <person name="Thoren M.H."/>
            <person name="Johannesson H."/>
        </authorList>
    </citation>
    <scope>NUCLEOTIDE SEQUENCE</scope>
    <source>
        <strain evidence="2">SMH4607-1</strain>
    </source>
</reference>
<dbReference type="EMBL" id="JAUKUA010000004">
    <property type="protein sequence ID" value="KAK0716181.1"/>
    <property type="molecule type" value="Genomic_DNA"/>
</dbReference>
<accession>A0AA40DX13</accession>
<protein>
    <recommendedName>
        <fullName evidence="1">DUF4470 domain-containing protein</fullName>
    </recommendedName>
</protein>
<keyword evidence="3" id="KW-1185">Reference proteome</keyword>
<comment type="caution">
    <text evidence="2">The sequence shown here is derived from an EMBL/GenBank/DDBJ whole genome shotgun (WGS) entry which is preliminary data.</text>
</comment>
<dbReference type="Pfam" id="PF14737">
    <property type="entry name" value="DUF4470"/>
    <property type="match status" value="1"/>
</dbReference>
<proteinExistence type="predicted"/>
<name>A0AA40DX13_9PEZI</name>
<evidence type="ECO:0000259" key="1">
    <source>
        <dbReference type="Pfam" id="PF14737"/>
    </source>
</evidence>
<sequence length="569" mass="63382">MAYFYPVGNTPAVSLTQGLPHEKRADLLLLGCGDIRHILFTAHCDPARQLDTTCRDSTKAVIARNILLLSLILDDTKSANPLLWDLYYHFRVDKASLNLLEAQARKLCTLSTSLQAWHQSEYGQRIRLCGQGSLAAVREMWSFYAKSAAHPDLFDAESNMRIQAAREDRSNPFRGTTPPSNLTVLRSTAPTTLMTGEDLSLEYTRYWQRGTTYRGKDAALHGNPMFHPLDSNVHLHYATDPLLGFHLATTYAPLDATQTTSAVSPSQPSTPAEGARAEFQSWILSLRKAAKPAVLRFFIGDALAFSHFLQHKNRLGNTRPAHWHRAWFDFEPLVLDTNDYAENGPAPRVFDVIDTSNLIDYVGAIGVLAATSPLLKNDAPATIFTENLIRESKTHKELMDNLLFGDLQTVSTLLGLVPVEVVTNTSPSCTRDETIILAIISAGKDQREAAPTSRQLFSRIPWKRPIMLNKGSGRLQLGVILRFSSTDLANVLHSVYTKMFENQKPTTASKLNAGTRDNRSNFAAFLRLVKTQVKGDWRETMETLIGFIQARATQGSQMAENDYTEEVCT</sequence>
<organism evidence="2 3">
    <name type="scientific">Lasiosphaeris hirsuta</name>
    <dbReference type="NCBI Taxonomy" id="260670"/>
    <lineage>
        <taxon>Eukaryota</taxon>
        <taxon>Fungi</taxon>
        <taxon>Dikarya</taxon>
        <taxon>Ascomycota</taxon>
        <taxon>Pezizomycotina</taxon>
        <taxon>Sordariomycetes</taxon>
        <taxon>Sordariomycetidae</taxon>
        <taxon>Sordariales</taxon>
        <taxon>Lasiosphaeriaceae</taxon>
        <taxon>Lasiosphaeris</taxon>
    </lineage>
</organism>
<feature type="domain" description="DUF4470" evidence="1">
    <location>
        <begin position="6"/>
        <end position="91"/>
    </location>
</feature>
<evidence type="ECO:0000313" key="2">
    <source>
        <dbReference type="EMBL" id="KAK0716181.1"/>
    </source>
</evidence>
<gene>
    <name evidence="2" type="ORF">B0H67DRAFT_684217</name>
</gene>
<dbReference type="Proteomes" id="UP001172102">
    <property type="component" value="Unassembled WGS sequence"/>
</dbReference>
<evidence type="ECO:0000313" key="3">
    <source>
        <dbReference type="Proteomes" id="UP001172102"/>
    </source>
</evidence>